<feature type="region of interest" description="Disordered" evidence="7">
    <location>
        <begin position="95"/>
        <end position="156"/>
    </location>
</feature>
<dbReference type="PROSITE" id="PS00036">
    <property type="entry name" value="BZIP_BASIC"/>
    <property type="match status" value="1"/>
</dbReference>
<comment type="subcellular location">
    <subcellularLocation>
        <location evidence="1">Nucleus</location>
    </subcellularLocation>
</comment>
<dbReference type="GO" id="GO:0046982">
    <property type="term" value="F:protein heterodimerization activity"/>
    <property type="evidence" value="ECO:0007669"/>
    <property type="project" value="UniProtKB-ARBA"/>
</dbReference>
<dbReference type="PROSITE" id="PS50217">
    <property type="entry name" value="BZIP"/>
    <property type="match status" value="1"/>
</dbReference>
<keyword evidence="3" id="KW-0238">DNA-binding</keyword>
<dbReference type="EMBL" id="CACSLK010031421">
    <property type="protein sequence ID" value="CAA0839705.1"/>
    <property type="molecule type" value="Genomic_DNA"/>
</dbReference>
<dbReference type="SMART" id="SM00338">
    <property type="entry name" value="BRLZ"/>
    <property type="match status" value="1"/>
</dbReference>
<feature type="compositionally biased region" description="Polar residues" evidence="7">
    <location>
        <begin position="110"/>
        <end position="120"/>
    </location>
</feature>
<dbReference type="Proteomes" id="UP001153555">
    <property type="component" value="Unassembled WGS sequence"/>
</dbReference>
<proteinExistence type="predicted"/>
<dbReference type="PANTHER" id="PTHR45764:SF21">
    <property type="entry name" value="OS03G0770000 PROTEIN"/>
    <property type="match status" value="1"/>
</dbReference>
<keyword evidence="10" id="KW-1185">Reference proteome</keyword>
<protein>
    <submittedName>
        <fullName evidence="9">Basic leucine-zipper 6</fullName>
    </submittedName>
</protein>
<dbReference type="AlphaFoldDB" id="A0A9N7NYI7"/>
<dbReference type="GO" id="GO:0003700">
    <property type="term" value="F:DNA-binding transcription factor activity"/>
    <property type="evidence" value="ECO:0007669"/>
    <property type="project" value="InterPro"/>
</dbReference>
<comment type="caution">
    <text evidence="9">The sequence shown here is derived from an EMBL/GenBank/DDBJ whole genome shotgun (WGS) entry which is preliminary data.</text>
</comment>
<dbReference type="InterPro" id="IPR004827">
    <property type="entry name" value="bZIP"/>
</dbReference>
<dbReference type="InterPro" id="IPR045314">
    <property type="entry name" value="bZIP_plant_GBF1"/>
</dbReference>
<keyword evidence="5" id="KW-0539">Nucleus</keyword>
<dbReference type="Gene3D" id="1.20.5.170">
    <property type="match status" value="1"/>
</dbReference>
<dbReference type="PANTHER" id="PTHR45764">
    <property type="entry name" value="BZIP TRANSCRIPTION FACTOR 44"/>
    <property type="match status" value="1"/>
</dbReference>
<dbReference type="GO" id="GO:0005634">
    <property type="term" value="C:nucleus"/>
    <property type="evidence" value="ECO:0007669"/>
    <property type="project" value="UniProtKB-SubCell"/>
</dbReference>
<dbReference type="Pfam" id="PF00170">
    <property type="entry name" value="bZIP_1"/>
    <property type="match status" value="1"/>
</dbReference>
<organism evidence="9 10">
    <name type="scientific">Striga hermonthica</name>
    <name type="common">Purple witchweed</name>
    <name type="synonym">Buchnera hermonthica</name>
    <dbReference type="NCBI Taxonomy" id="68872"/>
    <lineage>
        <taxon>Eukaryota</taxon>
        <taxon>Viridiplantae</taxon>
        <taxon>Streptophyta</taxon>
        <taxon>Embryophyta</taxon>
        <taxon>Tracheophyta</taxon>
        <taxon>Spermatophyta</taxon>
        <taxon>Magnoliopsida</taxon>
        <taxon>eudicotyledons</taxon>
        <taxon>Gunneridae</taxon>
        <taxon>Pentapetalae</taxon>
        <taxon>asterids</taxon>
        <taxon>lamiids</taxon>
        <taxon>Lamiales</taxon>
        <taxon>Orobanchaceae</taxon>
        <taxon>Buchnereae</taxon>
        <taxon>Striga</taxon>
    </lineage>
</organism>
<evidence type="ECO:0000256" key="6">
    <source>
        <dbReference type="SAM" id="Coils"/>
    </source>
</evidence>
<feature type="domain" description="BZIP" evidence="8">
    <location>
        <begin position="159"/>
        <end position="205"/>
    </location>
</feature>
<dbReference type="FunFam" id="1.20.5.170:FF:000020">
    <property type="entry name" value="BZIP transcription factor"/>
    <property type="match status" value="1"/>
</dbReference>
<sequence length="264" mass="29481">MPSRGPHELPLVLPLNTALLSFTSSLFPNSPLPLLLNTFPAMLSTFPAPFPGDFFFGNPFPTFEPGSPPWEHHEPGLPFQPPTVDEAAVLILQPCPEPASSGSGSGSGSDTSNLAPSPGSNEPYRVNTFTSKTGPIRRNSEKLVSPGSDETSPLDPVVHDKKLRRMISNRDSARRSRMRKQKHLENLRDQVNRNKVVNRELMNRLRLVVHQTQLFCAENEYLRSEAAVLRQRLWDVRQVLLTRQLLNPPRVNNPGLYPINSLIT</sequence>
<evidence type="ECO:0000313" key="9">
    <source>
        <dbReference type="EMBL" id="CAA0839705.1"/>
    </source>
</evidence>
<dbReference type="CDD" id="cd14702">
    <property type="entry name" value="bZIP_plant_GBF1"/>
    <property type="match status" value="1"/>
</dbReference>
<keyword evidence="4" id="KW-0804">Transcription</keyword>
<name>A0A9N7NYI7_STRHE</name>
<gene>
    <name evidence="9" type="ORF">SHERM_06267</name>
</gene>
<feature type="coiled-coil region" evidence="6">
    <location>
        <begin position="170"/>
        <end position="204"/>
    </location>
</feature>
<keyword evidence="2" id="KW-0805">Transcription regulation</keyword>
<keyword evidence="6" id="KW-0175">Coiled coil</keyword>
<dbReference type="InterPro" id="IPR046347">
    <property type="entry name" value="bZIP_sf"/>
</dbReference>
<dbReference type="SUPFAM" id="SSF57959">
    <property type="entry name" value="Leucine zipper domain"/>
    <property type="match status" value="1"/>
</dbReference>
<evidence type="ECO:0000256" key="3">
    <source>
        <dbReference type="ARBA" id="ARBA00023125"/>
    </source>
</evidence>
<reference evidence="9" key="1">
    <citation type="submission" date="2019-12" db="EMBL/GenBank/DDBJ databases">
        <authorList>
            <person name="Scholes J."/>
        </authorList>
    </citation>
    <scope>NUCLEOTIDE SEQUENCE</scope>
</reference>
<evidence type="ECO:0000259" key="8">
    <source>
        <dbReference type="PROSITE" id="PS50217"/>
    </source>
</evidence>
<accession>A0A9N7NYI7</accession>
<dbReference type="OrthoDB" id="551672at2759"/>
<dbReference type="GO" id="GO:0045893">
    <property type="term" value="P:positive regulation of DNA-templated transcription"/>
    <property type="evidence" value="ECO:0007669"/>
    <property type="project" value="TreeGrafter"/>
</dbReference>
<dbReference type="GO" id="GO:0000976">
    <property type="term" value="F:transcription cis-regulatory region binding"/>
    <property type="evidence" value="ECO:0007669"/>
    <property type="project" value="TreeGrafter"/>
</dbReference>
<evidence type="ECO:0000256" key="2">
    <source>
        <dbReference type="ARBA" id="ARBA00023015"/>
    </source>
</evidence>
<evidence type="ECO:0000256" key="7">
    <source>
        <dbReference type="SAM" id="MobiDB-lite"/>
    </source>
</evidence>
<evidence type="ECO:0000256" key="4">
    <source>
        <dbReference type="ARBA" id="ARBA00023163"/>
    </source>
</evidence>
<evidence type="ECO:0000256" key="1">
    <source>
        <dbReference type="ARBA" id="ARBA00004123"/>
    </source>
</evidence>
<evidence type="ECO:0000256" key="5">
    <source>
        <dbReference type="ARBA" id="ARBA00023242"/>
    </source>
</evidence>
<evidence type="ECO:0000313" key="10">
    <source>
        <dbReference type="Proteomes" id="UP001153555"/>
    </source>
</evidence>